<evidence type="ECO:0000256" key="3">
    <source>
        <dbReference type="ARBA" id="ARBA00023015"/>
    </source>
</evidence>
<evidence type="ECO:0000256" key="7">
    <source>
        <dbReference type="ARBA" id="ARBA00023242"/>
    </source>
</evidence>
<keyword evidence="7 8" id="KW-0539">Nucleus</keyword>
<evidence type="ECO:0000256" key="1">
    <source>
        <dbReference type="ARBA" id="ARBA00004123"/>
    </source>
</evidence>
<dbReference type="PANTHER" id="PTHR11850">
    <property type="entry name" value="HOMEOBOX PROTEIN TRANSCRIPTION FACTORS"/>
    <property type="match status" value="1"/>
</dbReference>
<feature type="region of interest" description="Disordered" evidence="9">
    <location>
        <begin position="441"/>
        <end position="500"/>
    </location>
</feature>
<evidence type="ECO:0000313" key="11">
    <source>
        <dbReference type="EMBL" id="ERN12014.1"/>
    </source>
</evidence>
<sequence length="844" mass="92442">MSQGFEQGCLGPKVSDHSFLRMNMLRSQPHVAQQSRREKLRVQLNSSSSSPPPSLSQTDTINQGMSHYMLNQSRDVNIGAIVPSDLPENCNFSRNFTGIPALPLCDPNILQADMSSFASTSDALSPRPNPSGFLPQKPNNPLNSQAQQNCDILMNYAPTSASASSYGGNNPLFGPSVLGGILSGSLKEGNFSSSSQLFLLNNPYTTDPNAQSSVHLLNPCSSDLSLNQESQKQFLEIPNMHFPGFHHSSLPVTSSMDCNSSLYGSQINQNLRDPPPQAFLLPTSYANSLQNIEFKANQQLSVGHDTSGQGLSLSLSSHQPSELHIQDFQSRFGCHNYGPSKAGFFGSHQEDNKGKGEEFYSKQCNNGNIRDYTSFQRFGSGSKGFSGSVHGMGGGPLGPFTGYASILKSSTFLKPAQQLLDEFCNVGQVIQMDGSKARVRGVQGPFERGNGGGGGSSCGVSERGGNPSVSASSIHHSTETSSEAGVDNPVSSSDRAENHKKKTKLVSMLNEVFQRYKLYYNQMQMVMTSFECVAGLSAAAPYTALALRAMSKHFKCLKNAIADQLLSTSRALGEDCTPLSVNKGESTSLRILDQSLRHQRTVQSSAIIEQPQHVWRPQRGLPERAVAVLRAWLFEHFLHPYPTDTDKQMLAKQTGLTRNQVSNWFINARVRLWKPMVEEMHMLENKESSANMDLNSVKNSEEQAAKQAVNSEHQSASSTAPKNEEEDAQQGHEPKPMKRLRNEELSHHPLNPNPISTEYPSSYQSSEELFPRHSGVGGVSLTLGLRHNGVQDNPFYHQSGQAIEFAAHHHFSGLHESNESEGLQVQNLQLRRHLGTQLLHDFVG</sequence>
<dbReference type="Gene3D" id="1.10.10.60">
    <property type="entry name" value="Homeodomain-like"/>
    <property type="match status" value="1"/>
</dbReference>
<feature type="compositionally biased region" description="Polar residues" evidence="9">
    <location>
        <begin position="753"/>
        <end position="767"/>
    </location>
</feature>
<accession>W1PW03</accession>
<dbReference type="InterPro" id="IPR006563">
    <property type="entry name" value="POX_dom"/>
</dbReference>
<dbReference type="EMBL" id="KI392640">
    <property type="protein sequence ID" value="ERN12014.1"/>
    <property type="molecule type" value="Genomic_DNA"/>
</dbReference>
<dbReference type="Pfam" id="PF05920">
    <property type="entry name" value="Homeobox_KN"/>
    <property type="match status" value="1"/>
</dbReference>
<dbReference type="KEGG" id="atr:18440218"/>
<keyword evidence="5 8" id="KW-0371">Homeobox</keyword>
<feature type="region of interest" description="Disordered" evidence="9">
    <location>
        <begin position="688"/>
        <end position="771"/>
    </location>
</feature>
<dbReference type="Pfam" id="PF07526">
    <property type="entry name" value="POX"/>
    <property type="match status" value="1"/>
</dbReference>
<dbReference type="PROSITE" id="PS50071">
    <property type="entry name" value="HOMEOBOX_2"/>
    <property type="match status" value="1"/>
</dbReference>
<gene>
    <name evidence="11" type="ORF">AMTR_s00165p00052010</name>
</gene>
<evidence type="ECO:0000256" key="2">
    <source>
        <dbReference type="ARBA" id="ARBA00006454"/>
    </source>
</evidence>
<keyword evidence="6" id="KW-0804">Transcription</keyword>
<dbReference type="InterPro" id="IPR008422">
    <property type="entry name" value="KN_HD"/>
</dbReference>
<feature type="compositionally biased region" description="Polar residues" evidence="9">
    <location>
        <begin position="708"/>
        <end position="721"/>
    </location>
</feature>
<evidence type="ECO:0000256" key="8">
    <source>
        <dbReference type="PROSITE-ProRule" id="PRU00108"/>
    </source>
</evidence>
<dbReference type="FunFam" id="1.10.10.60:FF:000117">
    <property type="entry name" value="BEL1-like homeodomain protein 9"/>
    <property type="match status" value="1"/>
</dbReference>
<dbReference type="HOGENOM" id="CLU_337527_0_0_1"/>
<dbReference type="OrthoDB" id="10056939at2759"/>
<dbReference type="eggNOG" id="KOG0773">
    <property type="taxonomic scope" value="Eukaryota"/>
</dbReference>
<proteinExistence type="inferred from homology"/>
<keyword evidence="12" id="KW-1185">Reference proteome</keyword>
<reference evidence="12" key="1">
    <citation type="journal article" date="2013" name="Science">
        <title>The Amborella genome and the evolution of flowering plants.</title>
        <authorList>
            <consortium name="Amborella Genome Project"/>
        </authorList>
    </citation>
    <scope>NUCLEOTIDE SEQUENCE [LARGE SCALE GENOMIC DNA]</scope>
</reference>
<keyword evidence="4 8" id="KW-0238">DNA-binding</keyword>
<keyword evidence="3" id="KW-0805">Transcription regulation</keyword>
<dbReference type="CDD" id="cd00086">
    <property type="entry name" value="homeodomain"/>
    <property type="match status" value="1"/>
</dbReference>
<evidence type="ECO:0000313" key="12">
    <source>
        <dbReference type="Proteomes" id="UP000017836"/>
    </source>
</evidence>
<dbReference type="InterPro" id="IPR009057">
    <property type="entry name" value="Homeodomain-like_sf"/>
</dbReference>
<feature type="compositionally biased region" description="Low complexity" evidence="9">
    <location>
        <begin position="458"/>
        <end position="484"/>
    </location>
</feature>
<feature type="compositionally biased region" description="Polar residues" evidence="9">
    <location>
        <begin position="688"/>
        <end position="698"/>
    </location>
</feature>
<dbReference type="InterPro" id="IPR001356">
    <property type="entry name" value="HD"/>
</dbReference>
<feature type="compositionally biased region" description="Basic and acidic residues" evidence="9">
    <location>
        <begin position="729"/>
        <end position="747"/>
    </location>
</feature>
<dbReference type="GO" id="GO:0003677">
    <property type="term" value="F:DNA binding"/>
    <property type="evidence" value="ECO:0007669"/>
    <property type="project" value="UniProtKB-UniRule"/>
</dbReference>
<evidence type="ECO:0000256" key="4">
    <source>
        <dbReference type="ARBA" id="ARBA00023125"/>
    </source>
</evidence>
<protein>
    <recommendedName>
        <fullName evidence="10">Homeobox domain-containing protein</fullName>
    </recommendedName>
</protein>
<evidence type="ECO:0000256" key="6">
    <source>
        <dbReference type="ARBA" id="ARBA00023163"/>
    </source>
</evidence>
<dbReference type="GO" id="GO:0006355">
    <property type="term" value="P:regulation of DNA-templated transcription"/>
    <property type="evidence" value="ECO:0007669"/>
    <property type="project" value="InterPro"/>
</dbReference>
<dbReference type="SUPFAM" id="SSF46689">
    <property type="entry name" value="Homeodomain-like"/>
    <property type="match status" value="1"/>
</dbReference>
<dbReference type="AlphaFoldDB" id="W1PW03"/>
<name>W1PW03_AMBTC</name>
<comment type="subcellular location">
    <subcellularLocation>
        <location evidence="1 8">Nucleus</location>
    </subcellularLocation>
</comment>
<dbReference type="SMART" id="SM00574">
    <property type="entry name" value="POX"/>
    <property type="match status" value="1"/>
</dbReference>
<feature type="region of interest" description="Disordered" evidence="9">
    <location>
        <begin position="28"/>
        <end position="60"/>
    </location>
</feature>
<dbReference type="GO" id="GO:0005634">
    <property type="term" value="C:nucleus"/>
    <property type="evidence" value="ECO:0000318"/>
    <property type="project" value="GO_Central"/>
</dbReference>
<evidence type="ECO:0000259" key="10">
    <source>
        <dbReference type="PROSITE" id="PS50071"/>
    </source>
</evidence>
<feature type="DNA-binding region" description="Homeobox" evidence="8">
    <location>
        <begin position="614"/>
        <end position="676"/>
    </location>
</feature>
<dbReference type="OMA" id="HSFLRMN"/>
<evidence type="ECO:0000256" key="9">
    <source>
        <dbReference type="SAM" id="MobiDB-lite"/>
    </source>
</evidence>
<dbReference type="InterPro" id="IPR050224">
    <property type="entry name" value="TALE_homeobox"/>
</dbReference>
<dbReference type="Gramene" id="ERN12014">
    <property type="protein sequence ID" value="ERN12014"/>
    <property type="gene ID" value="AMTR_s00165p00052010"/>
</dbReference>
<dbReference type="SMART" id="SM00389">
    <property type="entry name" value="HOX"/>
    <property type="match status" value="1"/>
</dbReference>
<comment type="similarity">
    <text evidence="2">Belongs to the TALE/BELL homeobox family.</text>
</comment>
<organism evidence="11 12">
    <name type="scientific">Amborella trichopoda</name>
    <dbReference type="NCBI Taxonomy" id="13333"/>
    <lineage>
        <taxon>Eukaryota</taxon>
        <taxon>Viridiplantae</taxon>
        <taxon>Streptophyta</taxon>
        <taxon>Embryophyta</taxon>
        <taxon>Tracheophyta</taxon>
        <taxon>Spermatophyta</taxon>
        <taxon>Magnoliopsida</taxon>
        <taxon>Amborellales</taxon>
        <taxon>Amborellaceae</taxon>
        <taxon>Amborella</taxon>
    </lineage>
</organism>
<feature type="domain" description="Homeobox" evidence="10">
    <location>
        <begin position="612"/>
        <end position="675"/>
    </location>
</feature>
<dbReference type="Proteomes" id="UP000017836">
    <property type="component" value="Unassembled WGS sequence"/>
</dbReference>
<evidence type="ECO:0000256" key="5">
    <source>
        <dbReference type="ARBA" id="ARBA00023155"/>
    </source>
</evidence>